<proteinExistence type="predicted"/>
<dbReference type="InParanoid" id="A0A1E1KVM4"/>
<dbReference type="EMBL" id="FJUW01000024">
    <property type="protein sequence ID" value="CZT02209.1"/>
    <property type="molecule type" value="Genomic_DNA"/>
</dbReference>
<organism evidence="2 3">
    <name type="scientific">Rhynchosporium graminicola</name>
    <dbReference type="NCBI Taxonomy" id="2792576"/>
    <lineage>
        <taxon>Eukaryota</taxon>
        <taxon>Fungi</taxon>
        <taxon>Dikarya</taxon>
        <taxon>Ascomycota</taxon>
        <taxon>Pezizomycotina</taxon>
        <taxon>Leotiomycetes</taxon>
        <taxon>Helotiales</taxon>
        <taxon>Ploettnerulaceae</taxon>
        <taxon>Rhynchosporium</taxon>
    </lineage>
</organism>
<gene>
    <name evidence="2" type="ORF">RCO7_11058</name>
</gene>
<feature type="region of interest" description="Disordered" evidence="1">
    <location>
        <begin position="203"/>
        <end position="261"/>
    </location>
</feature>
<sequence length="261" mass="30107">MASASTSLIGELVEPSSWDEDVKLNMENSHIWSHRVGLMLRHHKLNKYIRLKAFADTIVTPSEEDVKNLSLASSYIQQTMSLPLLALLVDGDDTVLHDSQKLWKKIADSDLLIPKGRAAFIRFHIQLSNLHLKDFMEPADFVSKRLEIQKLRAATGVPLTDDLENIAALVRNLPRELEDLGLKWRLSDYEGLTAAEAAAQMKAAREEFDKLPREEKPRDIRRPDHREPRREPRHENWRRRGGERRGSERRSDGRSRRGARR</sequence>
<accession>A0A1E1KVM4</accession>
<feature type="compositionally biased region" description="Basic and acidic residues" evidence="1">
    <location>
        <begin position="203"/>
        <end position="255"/>
    </location>
</feature>
<dbReference type="AlphaFoldDB" id="A0A1E1KVM4"/>
<reference evidence="3" key="1">
    <citation type="submission" date="2016-03" db="EMBL/GenBank/DDBJ databases">
        <authorList>
            <person name="Ploux O."/>
        </authorList>
    </citation>
    <scope>NUCLEOTIDE SEQUENCE [LARGE SCALE GENOMIC DNA]</scope>
    <source>
        <strain evidence="3">UK7</strain>
    </source>
</reference>
<evidence type="ECO:0000256" key="1">
    <source>
        <dbReference type="SAM" id="MobiDB-lite"/>
    </source>
</evidence>
<protein>
    <submittedName>
        <fullName evidence="2">Uncharacterized protein</fullName>
    </submittedName>
</protein>
<evidence type="ECO:0000313" key="3">
    <source>
        <dbReference type="Proteomes" id="UP000178129"/>
    </source>
</evidence>
<comment type="caution">
    <text evidence="2">The sequence shown here is derived from an EMBL/GenBank/DDBJ whole genome shotgun (WGS) entry which is preliminary data.</text>
</comment>
<name>A0A1E1KVM4_9HELO</name>
<dbReference type="Proteomes" id="UP000178129">
    <property type="component" value="Unassembled WGS sequence"/>
</dbReference>
<evidence type="ECO:0000313" key="2">
    <source>
        <dbReference type="EMBL" id="CZT02209.1"/>
    </source>
</evidence>
<keyword evidence="3" id="KW-1185">Reference proteome</keyword>